<dbReference type="AlphaFoldDB" id="A0A9D2ESW7"/>
<reference evidence="2" key="1">
    <citation type="journal article" date="2021" name="PeerJ">
        <title>Extensive microbial diversity within the chicken gut microbiome revealed by metagenomics and culture.</title>
        <authorList>
            <person name="Gilroy R."/>
            <person name="Ravi A."/>
            <person name="Getino M."/>
            <person name="Pursley I."/>
            <person name="Horton D.L."/>
            <person name="Alikhan N.F."/>
            <person name="Baker D."/>
            <person name="Gharbi K."/>
            <person name="Hall N."/>
            <person name="Watson M."/>
            <person name="Adriaenssens E.M."/>
            <person name="Foster-Nyarko E."/>
            <person name="Jarju S."/>
            <person name="Secka A."/>
            <person name="Antonio M."/>
            <person name="Oren A."/>
            <person name="Chaudhuri R.R."/>
            <person name="La Ragione R."/>
            <person name="Hildebrand F."/>
            <person name="Pallen M.J."/>
        </authorList>
    </citation>
    <scope>NUCLEOTIDE SEQUENCE</scope>
    <source>
        <strain evidence="2">ChiSxjej1B13-11774</strain>
    </source>
</reference>
<sequence length="367" mass="40866">MKKTALRKILYAVAFVLLTAVLLVAARFLLVDDVHSYSRVMLQELYAQAGQIDTLFLGSSHCYRSVDPAEVDETLGTHSFNAGSSQQLPDGSYYMLQEAASQNPLKTVYLEMFYTGYNQSASSDIPMACYLLTDHMQWNSPQRYRYLWEMGGMAAFADLLLPARHGMVVPGDMPALWKAKLTDGYELGNYAYVTYPEEGEAYRGNGFVYTEGTAQDGYATLLNVDPEEPLSVFGQTYLEKIAEYCEENGIRLVLFTAPLPSAYVSNTAQYQAYVDAVNAFAREHDTVYWDFSLYRDPRAMDLGGGDFSDAHHLNGIGAEKFTAVLCDVIARDAAGEDVSSLFCDTVEDKLENHADNTIFMADAYIHS</sequence>
<proteinExistence type="predicted"/>
<feature type="transmembrane region" description="Helical" evidence="1">
    <location>
        <begin position="9"/>
        <end position="30"/>
    </location>
</feature>
<evidence type="ECO:0000256" key="1">
    <source>
        <dbReference type="SAM" id="Phobius"/>
    </source>
</evidence>
<evidence type="ECO:0000313" key="2">
    <source>
        <dbReference type="EMBL" id="HIZ42915.1"/>
    </source>
</evidence>
<dbReference type="Gene3D" id="3.40.50.1110">
    <property type="entry name" value="SGNH hydrolase"/>
    <property type="match status" value="1"/>
</dbReference>
<evidence type="ECO:0000313" key="3">
    <source>
        <dbReference type="Proteomes" id="UP000824048"/>
    </source>
</evidence>
<organism evidence="2 3">
    <name type="scientific">Candidatus Gemmiger excrementigallinarum</name>
    <dbReference type="NCBI Taxonomy" id="2838609"/>
    <lineage>
        <taxon>Bacteria</taxon>
        <taxon>Bacillati</taxon>
        <taxon>Bacillota</taxon>
        <taxon>Clostridia</taxon>
        <taxon>Eubacteriales</taxon>
        <taxon>Gemmiger</taxon>
    </lineage>
</organism>
<keyword evidence="1" id="KW-0812">Transmembrane</keyword>
<reference evidence="2" key="2">
    <citation type="submission" date="2021-04" db="EMBL/GenBank/DDBJ databases">
        <authorList>
            <person name="Gilroy R."/>
        </authorList>
    </citation>
    <scope>NUCLEOTIDE SEQUENCE</scope>
    <source>
        <strain evidence="2">ChiSxjej1B13-11774</strain>
    </source>
</reference>
<name>A0A9D2ESW7_9FIRM</name>
<dbReference type="InterPro" id="IPR036514">
    <property type="entry name" value="SGNH_hydro_sf"/>
</dbReference>
<comment type="caution">
    <text evidence="2">The sequence shown here is derived from an EMBL/GenBank/DDBJ whole genome shotgun (WGS) entry which is preliminary data.</text>
</comment>
<dbReference type="Proteomes" id="UP000824048">
    <property type="component" value="Unassembled WGS sequence"/>
</dbReference>
<dbReference type="EMBL" id="DXBP01000059">
    <property type="protein sequence ID" value="HIZ42915.1"/>
    <property type="molecule type" value="Genomic_DNA"/>
</dbReference>
<dbReference type="SUPFAM" id="SSF52266">
    <property type="entry name" value="SGNH hydrolase"/>
    <property type="match status" value="1"/>
</dbReference>
<accession>A0A9D2ESW7</accession>
<protein>
    <recommendedName>
        <fullName evidence="4">SGNH/GDSL hydrolase family protein</fullName>
    </recommendedName>
</protein>
<keyword evidence="1" id="KW-1133">Transmembrane helix</keyword>
<keyword evidence="1" id="KW-0472">Membrane</keyword>
<gene>
    <name evidence="2" type="ORF">H9811_10200</name>
</gene>
<evidence type="ECO:0008006" key="4">
    <source>
        <dbReference type="Google" id="ProtNLM"/>
    </source>
</evidence>